<reference evidence="2 3" key="1">
    <citation type="journal article" date="2024" name="Commun. Biol.">
        <title>Comparative genomic analysis of thermophilic fungi reveals convergent evolutionary adaptations and gene losses.</title>
        <authorList>
            <person name="Steindorff A.S."/>
            <person name="Aguilar-Pontes M.V."/>
            <person name="Robinson A.J."/>
            <person name="Andreopoulos B."/>
            <person name="LaButti K."/>
            <person name="Kuo A."/>
            <person name="Mondo S."/>
            <person name="Riley R."/>
            <person name="Otillar R."/>
            <person name="Haridas S."/>
            <person name="Lipzen A."/>
            <person name="Grimwood J."/>
            <person name="Schmutz J."/>
            <person name="Clum A."/>
            <person name="Reid I.D."/>
            <person name="Moisan M.C."/>
            <person name="Butler G."/>
            <person name="Nguyen T.T.M."/>
            <person name="Dewar K."/>
            <person name="Conant G."/>
            <person name="Drula E."/>
            <person name="Henrissat B."/>
            <person name="Hansel C."/>
            <person name="Singer S."/>
            <person name="Hutchinson M.I."/>
            <person name="de Vries R.P."/>
            <person name="Natvig D.O."/>
            <person name="Powell A.J."/>
            <person name="Tsang A."/>
            <person name="Grigoriev I.V."/>
        </authorList>
    </citation>
    <scope>NUCLEOTIDE SEQUENCE [LARGE SCALE GENOMIC DNA]</scope>
    <source>
        <strain evidence="2 3">ATCC 24622</strain>
    </source>
</reference>
<gene>
    <name evidence="2" type="ORF">VTK73DRAFT_10200</name>
</gene>
<accession>A0ABR3XH60</accession>
<evidence type="ECO:0000313" key="2">
    <source>
        <dbReference type="EMBL" id="KAL1875303.1"/>
    </source>
</evidence>
<evidence type="ECO:0000313" key="3">
    <source>
        <dbReference type="Proteomes" id="UP001586593"/>
    </source>
</evidence>
<protein>
    <submittedName>
        <fullName evidence="2">Uncharacterized protein</fullName>
    </submittedName>
</protein>
<organism evidence="2 3">
    <name type="scientific">Phialemonium thermophilum</name>
    <dbReference type="NCBI Taxonomy" id="223376"/>
    <lineage>
        <taxon>Eukaryota</taxon>
        <taxon>Fungi</taxon>
        <taxon>Dikarya</taxon>
        <taxon>Ascomycota</taxon>
        <taxon>Pezizomycotina</taxon>
        <taxon>Sordariomycetes</taxon>
        <taxon>Sordariomycetidae</taxon>
        <taxon>Cephalothecales</taxon>
        <taxon>Cephalothecaceae</taxon>
        <taxon>Phialemonium</taxon>
    </lineage>
</organism>
<proteinExistence type="predicted"/>
<dbReference type="Proteomes" id="UP001586593">
    <property type="component" value="Unassembled WGS sequence"/>
</dbReference>
<sequence length="207" mass="23094">MLVTPKYSRSLPQPDCLGGGEVATGSEEMSWGPSSLPMTDHLLPCFSPGSSPPTLNILNAENGNPLSCVLPATRMTVVDKTDNKSLLGCLGTRPMSVEPKVRTLTWGAQSLLLLLAYQSFWFCGLRLHRRYSHWYRTLHAWMEKSHSSPQVVAFSPCRTISPWQTINFVAFQTEIILCILFGRRPQLPRTNGRDYYSAPLPSFPTPP</sequence>
<evidence type="ECO:0000256" key="1">
    <source>
        <dbReference type="SAM" id="MobiDB-lite"/>
    </source>
</evidence>
<keyword evidence="3" id="KW-1185">Reference proteome</keyword>
<comment type="caution">
    <text evidence="2">The sequence shown here is derived from an EMBL/GenBank/DDBJ whole genome shotgun (WGS) entry which is preliminary data.</text>
</comment>
<name>A0ABR3XH60_9PEZI</name>
<dbReference type="EMBL" id="JAZHXJ010000094">
    <property type="protein sequence ID" value="KAL1875303.1"/>
    <property type="molecule type" value="Genomic_DNA"/>
</dbReference>
<feature type="region of interest" description="Disordered" evidence="1">
    <location>
        <begin position="1"/>
        <end position="30"/>
    </location>
</feature>